<reference evidence="3 4" key="2">
    <citation type="submission" date="2021-10" db="EMBL/GenBank/DDBJ databases">
        <authorList>
            <person name="Piombo E."/>
        </authorList>
    </citation>
    <scope>NUCLEOTIDE SEQUENCE [LARGE SCALE GENOMIC DNA]</scope>
</reference>
<evidence type="ECO:0000256" key="1">
    <source>
        <dbReference type="ARBA" id="ARBA00004123"/>
    </source>
</evidence>
<name>A0A9N9TW75_9HYPO</name>
<accession>A0A9N9TW75</accession>
<keyword evidence="4" id="KW-1185">Reference proteome</keyword>
<evidence type="ECO:0000256" key="2">
    <source>
        <dbReference type="ARBA" id="ARBA00023242"/>
    </source>
</evidence>
<dbReference type="InterPro" id="IPR021858">
    <property type="entry name" value="Fun_TF"/>
</dbReference>
<dbReference type="GO" id="GO:0000976">
    <property type="term" value="F:transcription cis-regulatory region binding"/>
    <property type="evidence" value="ECO:0007669"/>
    <property type="project" value="TreeGrafter"/>
</dbReference>
<proteinExistence type="predicted"/>
<reference evidence="4" key="1">
    <citation type="submission" date="2019-06" db="EMBL/GenBank/DDBJ databases">
        <authorList>
            <person name="Broberg M."/>
        </authorList>
    </citation>
    <scope>NUCLEOTIDE SEQUENCE [LARGE SCALE GENOMIC DNA]</scope>
</reference>
<evidence type="ECO:0000313" key="3">
    <source>
        <dbReference type="EMBL" id="CAG9970783.1"/>
    </source>
</evidence>
<dbReference type="GO" id="GO:0045944">
    <property type="term" value="P:positive regulation of transcription by RNA polymerase II"/>
    <property type="evidence" value="ECO:0007669"/>
    <property type="project" value="TreeGrafter"/>
</dbReference>
<dbReference type="OrthoDB" id="2015447at2759"/>
<dbReference type="Pfam" id="PF11951">
    <property type="entry name" value="Fungal_trans_2"/>
    <property type="match status" value="1"/>
</dbReference>
<protein>
    <recommendedName>
        <fullName evidence="5">Fungal-specific transcription factor domain-containing protein</fullName>
    </recommendedName>
</protein>
<evidence type="ECO:0008006" key="5">
    <source>
        <dbReference type="Google" id="ProtNLM"/>
    </source>
</evidence>
<dbReference type="PANTHER" id="PTHR37534:SF51">
    <property type="entry name" value="ACRIFLAVINE SENSITIVITY CONTROL PROTEIN ACR-2"/>
    <property type="match status" value="1"/>
</dbReference>
<organism evidence="3 4">
    <name type="scientific">Clonostachys byssicola</name>
    <dbReference type="NCBI Taxonomy" id="160290"/>
    <lineage>
        <taxon>Eukaryota</taxon>
        <taxon>Fungi</taxon>
        <taxon>Dikarya</taxon>
        <taxon>Ascomycota</taxon>
        <taxon>Pezizomycotina</taxon>
        <taxon>Sordariomycetes</taxon>
        <taxon>Hypocreomycetidae</taxon>
        <taxon>Hypocreales</taxon>
        <taxon>Bionectriaceae</taxon>
        <taxon>Clonostachys</taxon>
    </lineage>
</organism>
<gene>
    <name evidence="3" type="ORF">CBYS24578_00000120</name>
</gene>
<comment type="subcellular location">
    <subcellularLocation>
        <location evidence="1">Nucleus</location>
    </subcellularLocation>
</comment>
<evidence type="ECO:0000313" key="4">
    <source>
        <dbReference type="Proteomes" id="UP000754883"/>
    </source>
</evidence>
<sequence length="599" mass="68411">MGLAFLHLYSYIAIVDLPVTSHWGARSWKAMPERQISWKQGFTLSRKPEKRPTVRRKRRQRIEFVLEQPQTSLQYQRRPRSSPTAGVLLQPTILPDDLPGDSALPVDTQREHIQCEDVIENAPLLDPSSGTLIDESWVDFETSPGFVEISDTNQPCLSSVNSFENLPNGISLSVAPRGEEEVNFHSEFDGAGSLTPYRSSSPSFTPYLSIIECNTLLERFRPILTRYNAEFCTIPLTLRLRINPFRYRDDLDPEPKFLMHAVMALAGHHLNSSSTLSHRHASLHLLRQSLGAYNNAETMYSVLDTIIILFSLDETQSMLGNWSTHLKGAYDLLEACGGINRIPLSSRVETQIGILTWWDAITSLLSREDCVFPYTYFEAVEANQPKREWDFFGLCGCPTSLARIVMRVARLGAQMRNVPSPPYSKHDEAVITDVETSLQDWVHTPAVNSSWDEEGVHRDLDAMHCSEAWRNGILLYVFRVFRWKPGDSVPLHVMYRARAVVDHVVSCRDGEMMSRQALLPLFFAGCELRDGSTRKKIVGLCNEWDQRTRYHMFCATIPLLEEVWAAQTERGFDNVWWGEVVDRRHLSKDYPIKMRLCFG</sequence>
<dbReference type="EMBL" id="CABFNO020001240">
    <property type="protein sequence ID" value="CAG9970783.1"/>
    <property type="molecule type" value="Genomic_DNA"/>
</dbReference>
<dbReference type="GO" id="GO:0003700">
    <property type="term" value="F:DNA-binding transcription factor activity"/>
    <property type="evidence" value="ECO:0007669"/>
    <property type="project" value="TreeGrafter"/>
</dbReference>
<comment type="caution">
    <text evidence="3">The sequence shown here is derived from an EMBL/GenBank/DDBJ whole genome shotgun (WGS) entry which is preliminary data.</text>
</comment>
<keyword evidence="2" id="KW-0539">Nucleus</keyword>
<dbReference type="Proteomes" id="UP000754883">
    <property type="component" value="Unassembled WGS sequence"/>
</dbReference>
<dbReference type="PANTHER" id="PTHR37534">
    <property type="entry name" value="TRANSCRIPTIONAL ACTIVATOR PROTEIN UGA3"/>
    <property type="match status" value="1"/>
</dbReference>
<dbReference type="CDD" id="cd12148">
    <property type="entry name" value="fungal_TF_MHR"/>
    <property type="match status" value="1"/>
</dbReference>
<dbReference type="AlphaFoldDB" id="A0A9N9TW75"/>
<dbReference type="GO" id="GO:0005634">
    <property type="term" value="C:nucleus"/>
    <property type="evidence" value="ECO:0007669"/>
    <property type="project" value="UniProtKB-SubCell"/>
</dbReference>